<name>A0A8S5PIK9_9CAUD</name>
<evidence type="ECO:0000313" key="2">
    <source>
        <dbReference type="EMBL" id="DAE06746.1"/>
    </source>
</evidence>
<proteinExistence type="predicted"/>
<evidence type="ECO:0000256" key="1">
    <source>
        <dbReference type="SAM" id="Phobius"/>
    </source>
</evidence>
<keyword evidence="1" id="KW-0812">Transmembrane</keyword>
<feature type="transmembrane region" description="Helical" evidence="1">
    <location>
        <begin position="12"/>
        <end position="31"/>
    </location>
</feature>
<sequence>MITRIVKAIKDQVINLAVLFCIFSTLCYNEITQ</sequence>
<keyword evidence="1" id="KW-0472">Membrane</keyword>
<organism evidence="2">
    <name type="scientific">Siphoviridae sp. ctGN02</name>
    <dbReference type="NCBI Taxonomy" id="2825411"/>
    <lineage>
        <taxon>Viruses</taxon>
        <taxon>Duplodnaviria</taxon>
        <taxon>Heunggongvirae</taxon>
        <taxon>Uroviricota</taxon>
        <taxon>Caudoviricetes</taxon>
    </lineage>
</organism>
<keyword evidence="1" id="KW-1133">Transmembrane helix</keyword>
<accession>A0A8S5PIK9</accession>
<dbReference type="EMBL" id="BK015441">
    <property type="protein sequence ID" value="DAE06746.1"/>
    <property type="molecule type" value="Genomic_DNA"/>
</dbReference>
<reference evidence="2" key="1">
    <citation type="journal article" date="2021" name="Proc. Natl. Acad. Sci. U.S.A.">
        <title>A Catalog of Tens of Thousands of Viruses from Human Metagenomes Reveals Hidden Associations with Chronic Diseases.</title>
        <authorList>
            <person name="Tisza M.J."/>
            <person name="Buck C.B."/>
        </authorList>
    </citation>
    <scope>NUCLEOTIDE SEQUENCE</scope>
    <source>
        <strain evidence="2">CtGN02</strain>
    </source>
</reference>
<protein>
    <submittedName>
        <fullName evidence="2">Uncharacterized protein</fullName>
    </submittedName>
</protein>